<evidence type="ECO:0000256" key="1">
    <source>
        <dbReference type="SAM" id="MobiDB-lite"/>
    </source>
</evidence>
<feature type="compositionally biased region" description="Polar residues" evidence="1">
    <location>
        <begin position="215"/>
        <end position="224"/>
    </location>
</feature>
<gene>
    <name evidence="2" type="ORF">H2200_003718</name>
</gene>
<name>A0AA38XFE8_9EURO</name>
<dbReference type="AlphaFoldDB" id="A0AA38XFE8"/>
<protein>
    <submittedName>
        <fullName evidence="2">Uncharacterized protein</fullName>
    </submittedName>
</protein>
<feature type="region of interest" description="Disordered" evidence="1">
    <location>
        <begin position="1"/>
        <end position="39"/>
    </location>
</feature>
<feature type="compositionally biased region" description="Polar residues" evidence="1">
    <location>
        <begin position="1"/>
        <end position="37"/>
    </location>
</feature>
<reference evidence="2" key="1">
    <citation type="submission" date="2022-10" db="EMBL/GenBank/DDBJ databases">
        <title>Culturing micro-colonial fungi from biological soil crusts in the Mojave desert and describing Neophaeococcomyces mojavensis, and introducing the new genera and species Taxawa tesnikishii.</title>
        <authorList>
            <person name="Kurbessoian T."/>
            <person name="Stajich J.E."/>
        </authorList>
    </citation>
    <scope>NUCLEOTIDE SEQUENCE</scope>
    <source>
        <strain evidence="2">TK_41</strain>
    </source>
</reference>
<accession>A0AA38XFE8</accession>
<feature type="compositionally biased region" description="Polar residues" evidence="1">
    <location>
        <begin position="195"/>
        <end position="204"/>
    </location>
</feature>
<dbReference type="Proteomes" id="UP001172673">
    <property type="component" value="Unassembled WGS sequence"/>
</dbReference>
<dbReference type="EMBL" id="JAPDRK010000005">
    <property type="protein sequence ID" value="KAJ9612121.1"/>
    <property type="molecule type" value="Genomic_DNA"/>
</dbReference>
<comment type="caution">
    <text evidence="2">The sequence shown here is derived from an EMBL/GenBank/DDBJ whole genome shotgun (WGS) entry which is preliminary data.</text>
</comment>
<feature type="region of interest" description="Disordered" evidence="1">
    <location>
        <begin position="193"/>
        <end position="240"/>
    </location>
</feature>
<feature type="region of interest" description="Disordered" evidence="1">
    <location>
        <begin position="59"/>
        <end position="79"/>
    </location>
</feature>
<organism evidence="2 3">
    <name type="scientific">Cladophialophora chaetospira</name>
    <dbReference type="NCBI Taxonomy" id="386627"/>
    <lineage>
        <taxon>Eukaryota</taxon>
        <taxon>Fungi</taxon>
        <taxon>Dikarya</taxon>
        <taxon>Ascomycota</taxon>
        <taxon>Pezizomycotina</taxon>
        <taxon>Eurotiomycetes</taxon>
        <taxon>Chaetothyriomycetidae</taxon>
        <taxon>Chaetothyriales</taxon>
        <taxon>Herpotrichiellaceae</taxon>
        <taxon>Cladophialophora</taxon>
    </lineage>
</organism>
<proteinExistence type="predicted"/>
<sequence length="592" mass="65233">MDTGPGQTHPPSSPATSSISRDEPSSSAQRETESNPLPQLFDDAWISDLVKEHFWSQNARNTAPSPTGAKPPADTQPLIHLPGRARSLDYKDRHALEQVMATLSNLIKHNTYEQGEWIISSLNSFIQVVQEHRLPRSTNRSPDAAADSHPINNLTRAALAEVTPNSRIINGASDYNSLQAKAPAAEPIYASAASNDSPVTSRGSGRTVGPKQAFESRSGSTTTAIRFRQPPTAPSQSKNRLHQEISELQDVRPHKRPQALTITGPFEQGNDAESSLLVLTDSVKASLLALENSTLLNIRVDTEALFRDLMGIKLTPKTKQQGHKTTLAFTADHALDAMRFVLDMTGKPGMNRFNELLKDCNMRSSDQAESDAGAWRRAALAANSDDVFDEARPVLSALSVLEKSAAHEGQRLRAFRNLMERVEFVDTYRTLIKQVDDTEKDPKLYDPELSGRWREKGKGPTPGRTWSSAVRDYLKEQANIERLAIKRHIDRATAVHTMAMSLGVGILCVAPANSRNRINKWGEQLTKAAWPIFTTHINILRGVASWLEENVMEQIKAGESPLVGEIIVDNGSAWFDQVTLDGRKKALQASKS</sequence>
<keyword evidence="3" id="KW-1185">Reference proteome</keyword>
<evidence type="ECO:0000313" key="2">
    <source>
        <dbReference type="EMBL" id="KAJ9612121.1"/>
    </source>
</evidence>
<evidence type="ECO:0000313" key="3">
    <source>
        <dbReference type="Proteomes" id="UP001172673"/>
    </source>
</evidence>